<dbReference type="GO" id="GO:0047490">
    <property type="term" value="F:pectin lyase activity"/>
    <property type="evidence" value="ECO:0007669"/>
    <property type="project" value="UniProtKB-EC"/>
</dbReference>
<keyword evidence="4" id="KW-0325">Glycoprotein</keyword>
<dbReference type="SMART" id="SM00656">
    <property type="entry name" value="Amb_all"/>
    <property type="match status" value="1"/>
</dbReference>
<gene>
    <name evidence="13" type="ORF">AK830_g7332</name>
</gene>
<comment type="catalytic activity">
    <reaction evidence="6">
        <text>Eliminative cleavage of (1-&gt;4)-alpha-D-galacturonan methyl ester to give oligosaccharides with 4-deoxy-6-O-methyl-alpha-D-galact-4-enuronosyl groups at their non-reducing ends.</text>
        <dbReference type="EC" id="4.2.2.10"/>
    </reaction>
</comment>
<feature type="chain" id="PRO_5006135786" description="pectin lyase" evidence="11">
    <location>
        <begin position="19"/>
        <end position="513"/>
    </location>
</feature>
<reference evidence="13 14" key="1">
    <citation type="submission" date="2015-09" db="EMBL/GenBank/DDBJ databases">
        <title>Draft genome of a European isolate of the apple canker pathogen Neonectria ditissima.</title>
        <authorList>
            <person name="Gomez-Cortecero A."/>
            <person name="Harrison R.J."/>
            <person name="Armitage A.D."/>
        </authorList>
    </citation>
    <scope>NUCLEOTIDE SEQUENCE [LARGE SCALE GENOMIC DNA]</scope>
    <source>
        <strain evidence="13 14">R09/05</strain>
    </source>
</reference>
<dbReference type="SUPFAM" id="SSF51126">
    <property type="entry name" value="Pectin lyase-like"/>
    <property type="match status" value="1"/>
</dbReference>
<evidence type="ECO:0000259" key="12">
    <source>
        <dbReference type="PROSITE" id="PS51164"/>
    </source>
</evidence>
<dbReference type="InterPro" id="IPR045032">
    <property type="entry name" value="PEL"/>
</dbReference>
<accession>A0A0P7BGD4</accession>
<evidence type="ECO:0000313" key="14">
    <source>
        <dbReference type="Proteomes" id="UP000050424"/>
    </source>
</evidence>
<evidence type="ECO:0000313" key="13">
    <source>
        <dbReference type="EMBL" id="KPM39199.1"/>
    </source>
</evidence>
<dbReference type="EMBL" id="LKCW01000113">
    <property type="protein sequence ID" value="KPM39199.1"/>
    <property type="molecule type" value="Genomic_DNA"/>
</dbReference>
<comment type="function">
    <text evidence="7">Pectinolytic enzymes consist of four classes of enzymes: pectin lyase, polygalacturonase, pectin methylesterase and rhamnogalacturonase. Among pectinolytic enzymes, pectin lyase is the most important in depolymerization of pectin, since it cleaves internal glycosidic bonds of highly methylated pectins.</text>
</comment>
<comment type="similarity">
    <text evidence="1 9">Belongs to the polysaccharide lyase 1 family.</text>
</comment>
<evidence type="ECO:0000256" key="1">
    <source>
        <dbReference type="ARBA" id="ARBA00010980"/>
    </source>
</evidence>
<dbReference type="InterPro" id="IPR035971">
    <property type="entry name" value="CBD_sf"/>
</dbReference>
<dbReference type="InterPro" id="IPR002022">
    <property type="entry name" value="Pec_lyase"/>
</dbReference>
<dbReference type="PROSITE" id="PS51164">
    <property type="entry name" value="CBM1_2"/>
    <property type="match status" value="1"/>
</dbReference>
<feature type="domain" description="CBM1" evidence="12">
    <location>
        <begin position="462"/>
        <end position="498"/>
    </location>
</feature>
<sequence>MRFQSVSVVLVAASAASAQSVIGTAYGFATGVTGGGDAAAAAPSSVEELASWLSDDTARVILIDEEYDFTGTTATESGCDRKSCSVDNGGQLYLGELSCAASDDNVAVSSITYDTAGPSALPVGSNKSILSSNGQGVLKGKGLSLQSGASNVIIQGVEFTDINPGIVWGGDALDFQGGNDGVWVDHCKFSLVGRMFVVSHYTGSRFTLSNNDFDGTTTTSATCNGNHYWGMMFIADGDQVTMDRNYFHEMSGRAPKLGADGVSGTFQATNNYFSNMKGHAFDGYDGVTAIIEGNVFESVNSPITESGASVSTIFNAADESAASSCESYLGRACALNSVDSSSGDWPALSETGALSTWSSLSEYLVDPVAASEVASLVTSNAGPANLGSSSSSEKEDTSSTAITPTASSVAPATSSVAVASSTTPAAVVGTPEPQVAEDTKASTTTAVEAEAPTQTTSSGTSETVKQWGQCGGSNWTGATECAAGTSCVAHNEWYSQCVSSATRRMIKARRHMH</sequence>
<dbReference type="Gene3D" id="2.160.20.10">
    <property type="entry name" value="Single-stranded right-handed beta-helix, Pectin lyase-like"/>
    <property type="match status" value="1"/>
</dbReference>
<dbReference type="Pfam" id="PF00544">
    <property type="entry name" value="Pectate_lyase_4"/>
    <property type="match status" value="1"/>
</dbReference>
<feature type="region of interest" description="Disordered" evidence="10">
    <location>
        <begin position="380"/>
        <end position="462"/>
    </location>
</feature>
<feature type="signal peptide" evidence="11">
    <location>
        <begin position="1"/>
        <end position="18"/>
    </location>
</feature>
<dbReference type="SMART" id="SM00236">
    <property type="entry name" value="fCBD"/>
    <property type="match status" value="1"/>
</dbReference>
<evidence type="ECO:0000256" key="9">
    <source>
        <dbReference type="RuleBase" id="RU361173"/>
    </source>
</evidence>
<evidence type="ECO:0000256" key="7">
    <source>
        <dbReference type="ARBA" id="ARBA00037631"/>
    </source>
</evidence>
<dbReference type="GO" id="GO:0005576">
    <property type="term" value="C:extracellular region"/>
    <property type="evidence" value="ECO:0007669"/>
    <property type="project" value="UniProtKB-SubCell"/>
</dbReference>
<keyword evidence="9" id="KW-0119">Carbohydrate metabolism</keyword>
<keyword evidence="9" id="KW-0964">Secreted</keyword>
<evidence type="ECO:0000256" key="2">
    <source>
        <dbReference type="ARBA" id="ARBA00022729"/>
    </source>
</evidence>
<proteinExistence type="inferred from homology"/>
<dbReference type="OrthoDB" id="1637350at2759"/>
<feature type="compositionally biased region" description="Polar residues" evidence="10">
    <location>
        <begin position="441"/>
        <end position="462"/>
    </location>
</feature>
<dbReference type="Pfam" id="PF00734">
    <property type="entry name" value="CBM_1"/>
    <property type="match status" value="1"/>
</dbReference>
<evidence type="ECO:0000256" key="8">
    <source>
        <dbReference type="ARBA" id="ARBA00039082"/>
    </source>
</evidence>
<dbReference type="PANTHER" id="PTHR31683">
    <property type="entry name" value="PECTATE LYASE 18-RELATED"/>
    <property type="match status" value="1"/>
</dbReference>
<keyword evidence="14" id="KW-1185">Reference proteome</keyword>
<organism evidence="13 14">
    <name type="scientific">Neonectria ditissima</name>
    <dbReference type="NCBI Taxonomy" id="78410"/>
    <lineage>
        <taxon>Eukaryota</taxon>
        <taxon>Fungi</taxon>
        <taxon>Dikarya</taxon>
        <taxon>Ascomycota</taxon>
        <taxon>Pezizomycotina</taxon>
        <taxon>Sordariomycetes</taxon>
        <taxon>Hypocreomycetidae</taxon>
        <taxon>Hypocreales</taxon>
        <taxon>Nectriaceae</taxon>
        <taxon>Neonectria</taxon>
    </lineage>
</organism>
<dbReference type="PROSITE" id="PS00562">
    <property type="entry name" value="CBM1_1"/>
    <property type="match status" value="1"/>
</dbReference>
<dbReference type="GO" id="GO:0030570">
    <property type="term" value="F:pectate lyase activity"/>
    <property type="evidence" value="ECO:0007669"/>
    <property type="project" value="InterPro"/>
</dbReference>
<evidence type="ECO:0000256" key="4">
    <source>
        <dbReference type="ARBA" id="ARBA00023180"/>
    </source>
</evidence>
<feature type="compositionally biased region" description="Low complexity" evidence="10">
    <location>
        <begin position="398"/>
        <end position="430"/>
    </location>
</feature>
<dbReference type="SUPFAM" id="SSF57180">
    <property type="entry name" value="Cellulose-binding domain"/>
    <property type="match status" value="1"/>
</dbReference>
<dbReference type="Proteomes" id="UP000050424">
    <property type="component" value="Unassembled WGS sequence"/>
</dbReference>
<protein>
    <recommendedName>
        <fullName evidence="8">pectin lyase</fullName>
        <ecNumber evidence="8">4.2.2.10</ecNumber>
    </recommendedName>
</protein>
<dbReference type="GO" id="GO:0000272">
    <property type="term" value="P:polysaccharide catabolic process"/>
    <property type="evidence" value="ECO:0007669"/>
    <property type="project" value="UniProtKB-KW"/>
</dbReference>
<keyword evidence="2 11" id="KW-0732">Signal</keyword>
<name>A0A0P7BGD4_9HYPO</name>
<dbReference type="InterPro" id="IPR011050">
    <property type="entry name" value="Pectin_lyase_fold/virulence"/>
</dbReference>
<keyword evidence="5 9" id="KW-0456">Lyase</keyword>
<dbReference type="InterPro" id="IPR012334">
    <property type="entry name" value="Pectin_lyas_fold"/>
</dbReference>
<evidence type="ECO:0000256" key="5">
    <source>
        <dbReference type="ARBA" id="ARBA00023239"/>
    </source>
</evidence>
<comment type="caution">
    <text evidence="13">The sequence shown here is derived from an EMBL/GenBank/DDBJ whole genome shotgun (WGS) entry which is preliminary data.</text>
</comment>
<dbReference type="AlphaFoldDB" id="A0A0P7BGD4"/>
<evidence type="ECO:0000256" key="3">
    <source>
        <dbReference type="ARBA" id="ARBA00023157"/>
    </source>
</evidence>
<dbReference type="STRING" id="78410.A0A0P7BGD4"/>
<dbReference type="InterPro" id="IPR000254">
    <property type="entry name" value="CBD"/>
</dbReference>
<dbReference type="EC" id="4.2.2.10" evidence="8"/>
<comment type="subcellular location">
    <subcellularLocation>
        <location evidence="9">Secreted</location>
    </subcellularLocation>
</comment>
<keyword evidence="9" id="KW-0624">Polysaccharide degradation</keyword>
<evidence type="ECO:0000256" key="11">
    <source>
        <dbReference type="SAM" id="SignalP"/>
    </source>
</evidence>
<keyword evidence="3" id="KW-1015">Disulfide bond</keyword>
<dbReference type="GO" id="GO:0030248">
    <property type="term" value="F:cellulose binding"/>
    <property type="evidence" value="ECO:0007669"/>
    <property type="project" value="InterPro"/>
</dbReference>
<dbReference type="PANTHER" id="PTHR31683:SF67">
    <property type="entry name" value="PECTIN LYASE F-RELATED"/>
    <property type="match status" value="1"/>
</dbReference>
<evidence type="ECO:0000256" key="10">
    <source>
        <dbReference type="SAM" id="MobiDB-lite"/>
    </source>
</evidence>
<evidence type="ECO:0000256" key="6">
    <source>
        <dbReference type="ARBA" id="ARBA00036818"/>
    </source>
</evidence>